<evidence type="ECO:0000256" key="8">
    <source>
        <dbReference type="ARBA" id="ARBA00023326"/>
    </source>
</evidence>
<evidence type="ECO:0000256" key="9">
    <source>
        <dbReference type="PIRSR" id="PIRSR617736-1"/>
    </source>
</evidence>
<keyword evidence="6" id="KW-0119">Carbohydrate metabolism</keyword>
<dbReference type="InterPro" id="IPR001360">
    <property type="entry name" value="Glyco_hydro_1"/>
</dbReference>
<dbReference type="OrthoDB" id="9765195at2"/>
<evidence type="ECO:0000256" key="3">
    <source>
        <dbReference type="ARBA" id="ARBA00012744"/>
    </source>
</evidence>
<evidence type="ECO:0000256" key="1">
    <source>
        <dbReference type="ARBA" id="ARBA00000448"/>
    </source>
</evidence>
<evidence type="ECO:0000256" key="10">
    <source>
        <dbReference type="PIRSR" id="PIRSR617736-2"/>
    </source>
</evidence>
<dbReference type="PROSITE" id="PS00653">
    <property type="entry name" value="GLYCOSYL_HYDROL_F1_2"/>
    <property type="match status" value="1"/>
</dbReference>
<dbReference type="AlphaFoldDB" id="A0A239Q2C1"/>
<sequence length="446" mass="49606">MLPSRTDFPEDFIFGAATAAYQIEGSRFGGAGPSHWDSFAATPGNISDSSSGAFACDHFHLWEGDLDLMRDAGFDAYRFSTSWARVMPDGRNPNPQGLDFYDRLVDGMLKRGLKPFLTLYHWDLPAALADRGGWRNRDSALWFADYARVVHARLGDRLTSTATLNEPWCIAWLSHFLGHHAPGLRDIRATARAMHHVLLAHAQGIATLRAEGAKNLGIVLNFETAHPADDSQQSQLAAQRQDAIYNQWFIRALMGQGYPPAALEGLEPHLPQGWQDDMQAIAAPLDWLGVNYYTRTLHAHAPGLWPNDQASHGPLPKTQMGWEIRPEGLSEFLLRLSRDHIGDLPVHVTENGMALATSGDITDDRPRIAFIRDHLLACQNALARGVNLHGYFYWSLLDNYEWAHGYGPRFGLVHVDYDTLARSPKASWHAFRAMLGGQVTAPRGCA</sequence>
<feature type="binding site" evidence="10">
    <location>
        <begin position="401"/>
        <end position="402"/>
    </location>
    <ligand>
        <name>substrate</name>
    </ligand>
</feature>
<dbReference type="RefSeq" id="WP_089345771.1">
    <property type="nucleotide sequence ID" value="NZ_CP067129.1"/>
</dbReference>
<dbReference type="Proteomes" id="UP000198307">
    <property type="component" value="Unassembled WGS sequence"/>
</dbReference>
<dbReference type="GO" id="GO:0005829">
    <property type="term" value="C:cytosol"/>
    <property type="evidence" value="ECO:0007669"/>
    <property type="project" value="TreeGrafter"/>
</dbReference>
<feature type="active site" description="Nucleophile" evidence="9">
    <location>
        <position position="350"/>
    </location>
</feature>
<keyword evidence="13" id="KW-1185">Reference proteome</keyword>
<feature type="binding site" evidence="10">
    <location>
        <position position="121"/>
    </location>
    <ligand>
        <name>substrate</name>
    </ligand>
</feature>
<dbReference type="InterPro" id="IPR017853">
    <property type="entry name" value="GH"/>
</dbReference>
<organism evidence="12 13">
    <name type="scientific">Paracoccus seriniphilus</name>
    <dbReference type="NCBI Taxonomy" id="184748"/>
    <lineage>
        <taxon>Bacteria</taxon>
        <taxon>Pseudomonadati</taxon>
        <taxon>Pseudomonadota</taxon>
        <taxon>Alphaproteobacteria</taxon>
        <taxon>Rhodobacterales</taxon>
        <taxon>Paracoccaceae</taxon>
        <taxon>Paracoccus</taxon>
    </lineage>
</organism>
<dbReference type="Gene3D" id="3.20.20.80">
    <property type="entry name" value="Glycosidases"/>
    <property type="match status" value="1"/>
</dbReference>
<dbReference type="GO" id="GO:0030245">
    <property type="term" value="P:cellulose catabolic process"/>
    <property type="evidence" value="ECO:0007669"/>
    <property type="project" value="UniProtKB-KW"/>
</dbReference>
<dbReference type="GO" id="GO:0008422">
    <property type="term" value="F:beta-glucosidase activity"/>
    <property type="evidence" value="ECO:0007669"/>
    <property type="project" value="UniProtKB-EC"/>
</dbReference>
<feature type="active site" description="Proton donor" evidence="9">
    <location>
        <position position="166"/>
    </location>
</feature>
<proteinExistence type="inferred from homology"/>
<dbReference type="SUPFAM" id="SSF51445">
    <property type="entry name" value="(Trans)glycosidases"/>
    <property type="match status" value="1"/>
</dbReference>
<feature type="binding site" evidence="10">
    <location>
        <position position="293"/>
    </location>
    <ligand>
        <name>substrate</name>
    </ligand>
</feature>
<comment type="similarity">
    <text evidence="2 11">Belongs to the glycosyl hydrolase 1 family.</text>
</comment>
<evidence type="ECO:0000256" key="5">
    <source>
        <dbReference type="ARBA" id="ARBA00023001"/>
    </source>
</evidence>
<keyword evidence="7 11" id="KW-0326">Glycosidase</keyword>
<dbReference type="EC" id="3.2.1.21" evidence="3 11"/>
<evidence type="ECO:0000256" key="6">
    <source>
        <dbReference type="ARBA" id="ARBA00023277"/>
    </source>
</evidence>
<evidence type="ECO:0000256" key="2">
    <source>
        <dbReference type="ARBA" id="ARBA00010838"/>
    </source>
</evidence>
<evidence type="ECO:0000256" key="4">
    <source>
        <dbReference type="ARBA" id="ARBA00022801"/>
    </source>
</evidence>
<feature type="binding site" evidence="10">
    <location>
        <position position="165"/>
    </location>
    <ligand>
        <name>substrate</name>
    </ligand>
</feature>
<evidence type="ECO:0000256" key="7">
    <source>
        <dbReference type="ARBA" id="ARBA00023295"/>
    </source>
</evidence>
<keyword evidence="5" id="KW-0136">Cellulose degradation</keyword>
<comment type="catalytic activity">
    <reaction evidence="1 11">
        <text>Hydrolysis of terminal, non-reducing beta-D-glucosyl residues with release of beta-D-glucose.</text>
        <dbReference type="EC" id="3.2.1.21"/>
    </reaction>
</comment>
<protein>
    <recommendedName>
        <fullName evidence="3 11">Beta-glucosidase</fullName>
        <ecNumber evidence="3 11">3.2.1.21</ecNumber>
    </recommendedName>
</protein>
<accession>A0A239Q2C1</accession>
<dbReference type="InterPro" id="IPR033132">
    <property type="entry name" value="GH_1_N_CS"/>
</dbReference>
<gene>
    <name evidence="12" type="ORF">SAMN05444959_12025</name>
</gene>
<dbReference type="PRINTS" id="PR00131">
    <property type="entry name" value="GLHYDRLASE1"/>
</dbReference>
<reference evidence="12 13" key="1">
    <citation type="submission" date="2017-07" db="EMBL/GenBank/DDBJ databases">
        <authorList>
            <person name="Sun Z.S."/>
            <person name="Albrecht U."/>
            <person name="Echele G."/>
            <person name="Lee C.C."/>
        </authorList>
    </citation>
    <scope>NUCLEOTIDE SEQUENCE [LARGE SCALE GENOMIC DNA]</scope>
    <source>
        <strain evidence="12 13">DSM 14827</strain>
    </source>
</reference>
<name>A0A239Q2C1_9RHOB</name>
<dbReference type="PANTHER" id="PTHR10353">
    <property type="entry name" value="GLYCOSYL HYDROLASE"/>
    <property type="match status" value="1"/>
</dbReference>
<evidence type="ECO:0000313" key="13">
    <source>
        <dbReference type="Proteomes" id="UP000198307"/>
    </source>
</evidence>
<evidence type="ECO:0000313" key="12">
    <source>
        <dbReference type="EMBL" id="SNT76458.1"/>
    </source>
</evidence>
<dbReference type="Pfam" id="PF00232">
    <property type="entry name" value="Glyco_hydro_1"/>
    <property type="match status" value="1"/>
</dbReference>
<keyword evidence="8" id="KW-0624">Polysaccharide degradation</keyword>
<dbReference type="PANTHER" id="PTHR10353:SF36">
    <property type="entry name" value="LP05116P"/>
    <property type="match status" value="1"/>
</dbReference>
<dbReference type="InterPro" id="IPR017736">
    <property type="entry name" value="Glyco_hydro_1_beta-glucosidase"/>
</dbReference>
<keyword evidence="4 11" id="KW-0378">Hydrolase</keyword>
<feature type="binding site" evidence="10">
    <location>
        <position position="394"/>
    </location>
    <ligand>
        <name>substrate</name>
    </ligand>
</feature>
<evidence type="ECO:0000256" key="11">
    <source>
        <dbReference type="RuleBase" id="RU361175"/>
    </source>
</evidence>
<feature type="binding site" evidence="10">
    <location>
        <position position="22"/>
    </location>
    <ligand>
        <name>substrate</name>
    </ligand>
</feature>
<dbReference type="FunFam" id="3.20.20.80:FF:000004">
    <property type="entry name" value="Beta-glucosidase 6-phospho-beta-glucosidase"/>
    <property type="match status" value="1"/>
</dbReference>
<dbReference type="NCBIfam" id="TIGR03356">
    <property type="entry name" value="BGL"/>
    <property type="match status" value="1"/>
</dbReference>
<dbReference type="EMBL" id="FZQB01000020">
    <property type="protein sequence ID" value="SNT76458.1"/>
    <property type="molecule type" value="Genomic_DNA"/>
</dbReference>